<proteinExistence type="predicted"/>
<protein>
    <recommendedName>
        <fullName evidence="4">SUKH-4 family immunity protein</fullName>
    </recommendedName>
</protein>
<comment type="caution">
    <text evidence="2">The sequence shown here is derived from an EMBL/GenBank/DDBJ whole genome shotgun (WGS) entry which is preliminary data.</text>
</comment>
<organism evidence="2 3">
    <name type="scientific">Streptomyces piniterrae</name>
    <dbReference type="NCBI Taxonomy" id="2571125"/>
    <lineage>
        <taxon>Bacteria</taxon>
        <taxon>Bacillati</taxon>
        <taxon>Actinomycetota</taxon>
        <taxon>Actinomycetes</taxon>
        <taxon>Kitasatosporales</taxon>
        <taxon>Streptomycetaceae</taxon>
        <taxon>Streptomyces</taxon>
    </lineage>
</organism>
<feature type="region of interest" description="Disordered" evidence="1">
    <location>
        <begin position="1"/>
        <end position="28"/>
    </location>
</feature>
<reference evidence="2 3" key="1">
    <citation type="submission" date="2019-04" db="EMBL/GenBank/DDBJ databases">
        <title>Streptomyces piniterrae sp. nov., a heliquinomycin-producing actinomycete isolated from rhizosphere soil of Pinus yunnanensis.</title>
        <authorList>
            <person name="Zhuang X."/>
            <person name="Zhao J."/>
        </authorList>
    </citation>
    <scope>NUCLEOTIDE SEQUENCE [LARGE SCALE GENOMIC DNA]</scope>
    <source>
        <strain evidence="3">jys28</strain>
    </source>
</reference>
<dbReference type="InterPro" id="IPR025851">
    <property type="entry name" value="SUKH-4"/>
</dbReference>
<dbReference type="OrthoDB" id="4534193at2"/>
<dbReference type="Proteomes" id="UP000308697">
    <property type="component" value="Unassembled WGS sequence"/>
</dbReference>
<feature type="compositionally biased region" description="Low complexity" evidence="1">
    <location>
        <begin position="19"/>
        <end position="28"/>
    </location>
</feature>
<accession>A0A4U0P3J0</accession>
<evidence type="ECO:0008006" key="4">
    <source>
        <dbReference type="Google" id="ProtNLM"/>
    </source>
</evidence>
<keyword evidence="3" id="KW-1185">Reference proteome</keyword>
<dbReference type="Pfam" id="PF14435">
    <property type="entry name" value="SUKH-4"/>
    <property type="match status" value="1"/>
</dbReference>
<evidence type="ECO:0000313" key="2">
    <source>
        <dbReference type="EMBL" id="TJZ57224.1"/>
    </source>
</evidence>
<sequence length="279" mass="30879">MCDGRRHRGPGPTPPSSPAPCSSAAPARRLGRQPDCQCLTVEWTYCRPHRGVSPSMSDLLAAAQSPTVEWLESCFGPRTLWRPDQADLPARLEDKETREFLTETGIPAVRLSAIDYDSADLPERGMWEEDPDELFGERYPDDHSPPTRYSYCIGKVSQLHLMVDGDTGAVEIYNPDGWDHAAGYGGYAAPSLRKFIGALGLFTLYEHRFDVADASSAAAALTALDEFTTLLEQLGQDPDESALWEGLLEEIREECEDWEDSDDNGDQEDQAVSVELSDH</sequence>
<evidence type="ECO:0000256" key="1">
    <source>
        <dbReference type="SAM" id="MobiDB-lite"/>
    </source>
</evidence>
<name>A0A4U0P3J0_9ACTN</name>
<evidence type="ECO:0000313" key="3">
    <source>
        <dbReference type="Proteomes" id="UP000308697"/>
    </source>
</evidence>
<feature type="region of interest" description="Disordered" evidence="1">
    <location>
        <begin position="255"/>
        <end position="279"/>
    </location>
</feature>
<gene>
    <name evidence="2" type="ORF">FCH28_07225</name>
</gene>
<feature type="compositionally biased region" description="Acidic residues" evidence="1">
    <location>
        <begin position="255"/>
        <end position="269"/>
    </location>
</feature>
<dbReference type="EMBL" id="SUMB01000002">
    <property type="protein sequence ID" value="TJZ57224.1"/>
    <property type="molecule type" value="Genomic_DNA"/>
</dbReference>
<dbReference type="AlphaFoldDB" id="A0A4U0P3J0"/>